<dbReference type="GO" id="GO:0006357">
    <property type="term" value="P:regulation of transcription by RNA polymerase II"/>
    <property type="evidence" value="ECO:0007669"/>
    <property type="project" value="TreeGrafter"/>
</dbReference>
<dbReference type="Proteomes" id="UP000822688">
    <property type="component" value="Chromosome 2"/>
</dbReference>
<accession>A0A8T0IWQ9</accession>
<dbReference type="GO" id="GO:0016747">
    <property type="term" value="F:acyltransferase activity, transferring groups other than amino-acyl groups"/>
    <property type="evidence" value="ECO:0007669"/>
    <property type="project" value="InterPro"/>
</dbReference>
<dbReference type="SMART" id="SM00249">
    <property type="entry name" value="PHD"/>
    <property type="match status" value="2"/>
</dbReference>
<comment type="caution">
    <text evidence="10">The sequence shown here is derived from an EMBL/GenBank/DDBJ whole genome shotgun (WGS) entry which is preliminary data.</text>
</comment>
<dbReference type="InterPro" id="IPR032308">
    <property type="entry name" value="TDBD"/>
</dbReference>
<dbReference type="PROSITE" id="PS50016">
    <property type="entry name" value="ZF_PHD_2"/>
    <property type="match status" value="1"/>
</dbReference>
<dbReference type="GO" id="GO:0005634">
    <property type="term" value="C:nucleus"/>
    <property type="evidence" value="ECO:0007669"/>
    <property type="project" value="UniProtKB-SubCell"/>
</dbReference>
<protein>
    <submittedName>
        <fullName evidence="10">Uncharacterized protein</fullName>
    </submittedName>
</protein>
<feature type="domain" description="PHD-type" evidence="8">
    <location>
        <begin position="254"/>
        <end position="299"/>
    </location>
</feature>
<dbReference type="Pfam" id="PF16135">
    <property type="entry name" value="TDBD"/>
    <property type="match status" value="1"/>
</dbReference>
<dbReference type="PROSITE" id="PS51186">
    <property type="entry name" value="GNAT"/>
    <property type="match status" value="1"/>
</dbReference>
<gene>
    <name evidence="10" type="ORF">KC19_2G142900</name>
</gene>
<evidence type="ECO:0000256" key="7">
    <source>
        <dbReference type="SAM" id="MobiDB-lite"/>
    </source>
</evidence>
<dbReference type="PANTHER" id="PTHR46309">
    <property type="entry name" value="PHD FINGER PROTEIN 12"/>
    <property type="match status" value="1"/>
</dbReference>
<dbReference type="SUPFAM" id="SSF55729">
    <property type="entry name" value="Acyl-CoA N-acyltransferases (Nat)"/>
    <property type="match status" value="1"/>
</dbReference>
<keyword evidence="11" id="KW-1185">Reference proteome</keyword>
<dbReference type="InterPro" id="IPR016181">
    <property type="entry name" value="Acyl_CoA_acyltransferase"/>
</dbReference>
<sequence>MDNGYPRGESDFLVPNGDIFGDRYQNFGKSDKLCKKRLSGSHLSGETERRSKKSKNSASEDSTGFVGTMTPYISKESVKVKREWAQFKSPSSQDISKKKNGTRGGCRMEVLLSAPYEDDFSEDGKAGFGAANARNNILSWLIRAGALVKDQKLFYRHKGKKNLGHGWVTNEGVLCGCCNDVFSLSYFEEHCGSRLHRPCQNIFVDGGKSLTDLQMEVFQKEIDFTSSGVHFKTGSGKRRRSSKDKVKVEGDGSDDTCGVCGDGGILICCDHCPSTYHLACMEMQEVPADNWYCPNCRCAICDGSQFNGDQNVFNDLTVLFCDQCEREFHVKCLYERGFPKMDECPQGSWFCGPSCTEIYQSLRGLVGVTNSLFSVSSGFSWTLLRSQAEDSDPKSEGDRELMAEHNIKLSMALSVMQECFKPMIDPRTNVDLVTHVLYNRGSDVSRLNYRGFYTIILEKEDELVSVATIRVHGNLLAEMPLIGTRYQYRRRGMCRRLMHAIEQMLNRIGVELLVLPAVPELMDTWRVAFGFQPLNSHQKKELTKLNLMAFPGTSLLHKFLPRPKSHSSFGDQIQNLSVSHMVNVPIGGPEAPYLSGQDVNISPDGESVQNYLMKMRDVNAGHSMFGSDFLASSPPPREVITKRDLIHNQHSGAQLDRFRENGHTPRPKSEENLYSTRVVVGTTRSKRLVKTTQWVADAMNKLAGRSSPADGAGTKLSVDRQLTVGTHPAANLSMSNGKRSDSPSAVSCMEDANAAEPKKLILRINLSKLKEKKEKKKKKRDKYQRFSSKGELVKEEPASPATDTPPIQSFDSTAYRAMYGGMPPLTQSQIPLMPEGDPECSQFVPQVDFRDLEHSPTICGPLTRRLEGPDAEFVDIAPALDVGCHLLPLLRHRTRLLKPFPPRSSKLW</sequence>
<dbReference type="InterPro" id="IPR000182">
    <property type="entry name" value="GNAT_dom"/>
</dbReference>
<organism evidence="10 11">
    <name type="scientific">Ceratodon purpureus</name>
    <name type="common">Fire moss</name>
    <name type="synonym">Dicranum purpureum</name>
    <dbReference type="NCBI Taxonomy" id="3225"/>
    <lineage>
        <taxon>Eukaryota</taxon>
        <taxon>Viridiplantae</taxon>
        <taxon>Streptophyta</taxon>
        <taxon>Embryophyta</taxon>
        <taxon>Bryophyta</taxon>
        <taxon>Bryophytina</taxon>
        <taxon>Bryopsida</taxon>
        <taxon>Dicranidae</taxon>
        <taxon>Pseudoditrichales</taxon>
        <taxon>Ditrichaceae</taxon>
        <taxon>Ceratodon</taxon>
    </lineage>
</organism>
<keyword evidence="4" id="KW-0862">Zinc</keyword>
<dbReference type="AlphaFoldDB" id="A0A8T0IWQ9"/>
<dbReference type="PANTHER" id="PTHR46309:SF1">
    <property type="entry name" value="PHD FINGER PROTEIN 12"/>
    <property type="match status" value="1"/>
</dbReference>
<keyword evidence="3 6" id="KW-0863">Zinc-finger</keyword>
<comment type="subcellular location">
    <subcellularLocation>
        <location evidence="1">Nucleus</location>
    </subcellularLocation>
</comment>
<evidence type="ECO:0000259" key="8">
    <source>
        <dbReference type="PROSITE" id="PS50016"/>
    </source>
</evidence>
<name>A0A8T0IWQ9_CERPU</name>
<dbReference type="InterPro" id="IPR056511">
    <property type="entry name" value="IDM1_C"/>
</dbReference>
<proteinExistence type="predicted"/>
<dbReference type="Gene3D" id="3.30.40.10">
    <property type="entry name" value="Zinc/RING finger domain, C3HC4 (zinc finger)"/>
    <property type="match status" value="2"/>
</dbReference>
<dbReference type="GO" id="GO:0008270">
    <property type="term" value="F:zinc ion binding"/>
    <property type="evidence" value="ECO:0007669"/>
    <property type="project" value="UniProtKB-KW"/>
</dbReference>
<dbReference type="SUPFAM" id="SSF57903">
    <property type="entry name" value="FYVE/PHD zinc finger"/>
    <property type="match status" value="2"/>
</dbReference>
<feature type="region of interest" description="Disordered" evidence="7">
    <location>
        <begin position="703"/>
        <end position="747"/>
    </location>
</feature>
<dbReference type="InterPro" id="IPR013083">
    <property type="entry name" value="Znf_RING/FYVE/PHD"/>
</dbReference>
<dbReference type="Pfam" id="PF23209">
    <property type="entry name" value="IDM1_C"/>
    <property type="match status" value="1"/>
</dbReference>
<evidence type="ECO:0000256" key="5">
    <source>
        <dbReference type="ARBA" id="ARBA00023242"/>
    </source>
</evidence>
<keyword evidence="5" id="KW-0539">Nucleus</keyword>
<evidence type="ECO:0000256" key="4">
    <source>
        <dbReference type="ARBA" id="ARBA00022833"/>
    </source>
</evidence>
<evidence type="ECO:0000256" key="6">
    <source>
        <dbReference type="PROSITE-ProRule" id="PRU00146"/>
    </source>
</evidence>
<dbReference type="CDD" id="cd04301">
    <property type="entry name" value="NAT_SF"/>
    <property type="match status" value="1"/>
</dbReference>
<dbReference type="InterPro" id="IPR011011">
    <property type="entry name" value="Znf_FYVE_PHD"/>
</dbReference>
<dbReference type="InterPro" id="IPR042163">
    <property type="entry name" value="PHF12"/>
</dbReference>
<evidence type="ECO:0000313" key="10">
    <source>
        <dbReference type="EMBL" id="KAG0587138.1"/>
    </source>
</evidence>
<reference evidence="10" key="1">
    <citation type="submission" date="2020-06" db="EMBL/GenBank/DDBJ databases">
        <title>WGS assembly of Ceratodon purpureus strain R40.</title>
        <authorList>
            <person name="Carey S.B."/>
            <person name="Jenkins J."/>
            <person name="Shu S."/>
            <person name="Lovell J.T."/>
            <person name="Sreedasyam A."/>
            <person name="Maumus F."/>
            <person name="Tiley G.P."/>
            <person name="Fernandez-Pozo N."/>
            <person name="Barry K."/>
            <person name="Chen C."/>
            <person name="Wang M."/>
            <person name="Lipzen A."/>
            <person name="Daum C."/>
            <person name="Saski C.A."/>
            <person name="Payton A.C."/>
            <person name="Mcbreen J.C."/>
            <person name="Conrad R.E."/>
            <person name="Kollar L.M."/>
            <person name="Olsson S."/>
            <person name="Huttunen S."/>
            <person name="Landis J.B."/>
            <person name="Wickett N.J."/>
            <person name="Johnson M.G."/>
            <person name="Rensing S.A."/>
            <person name="Grimwood J."/>
            <person name="Schmutz J."/>
            <person name="Mcdaniel S.F."/>
        </authorList>
    </citation>
    <scope>NUCLEOTIDE SEQUENCE</scope>
    <source>
        <strain evidence="10">R40</strain>
    </source>
</reference>
<feature type="region of interest" description="Disordered" evidence="7">
    <location>
        <begin position="772"/>
        <end position="809"/>
    </location>
</feature>
<evidence type="ECO:0000256" key="3">
    <source>
        <dbReference type="ARBA" id="ARBA00022771"/>
    </source>
</evidence>
<keyword evidence="2" id="KW-0479">Metal-binding</keyword>
<feature type="domain" description="N-acetyltransferase" evidence="9">
    <location>
        <begin position="422"/>
        <end position="553"/>
    </location>
</feature>
<feature type="compositionally biased region" description="Polar residues" evidence="7">
    <location>
        <begin position="732"/>
        <end position="745"/>
    </location>
</feature>
<evidence type="ECO:0000259" key="9">
    <source>
        <dbReference type="PROSITE" id="PS51186"/>
    </source>
</evidence>
<dbReference type="InterPro" id="IPR001965">
    <property type="entry name" value="Znf_PHD"/>
</dbReference>
<evidence type="ECO:0000256" key="1">
    <source>
        <dbReference type="ARBA" id="ARBA00004123"/>
    </source>
</evidence>
<feature type="compositionally biased region" description="Basic residues" evidence="7">
    <location>
        <begin position="773"/>
        <end position="782"/>
    </location>
</feature>
<dbReference type="EMBL" id="CM026422">
    <property type="protein sequence ID" value="KAG0587138.1"/>
    <property type="molecule type" value="Genomic_DNA"/>
</dbReference>
<evidence type="ECO:0000313" key="11">
    <source>
        <dbReference type="Proteomes" id="UP000822688"/>
    </source>
</evidence>
<dbReference type="GO" id="GO:0003714">
    <property type="term" value="F:transcription corepressor activity"/>
    <property type="evidence" value="ECO:0007669"/>
    <property type="project" value="InterPro"/>
</dbReference>
<dbReference type="Pfam" id="PF00628">
    <property type="entry name" value="PHD"/>
    <property type="match status" value="1"/>
</dbReference>
<feature type="region of interest" description="Disordered" evidence="7">
    <location>
        <begin position="38"/>
        <end position="63"/>
    </location>
</feature>
<dbReference type="Gene3D" id="3.40.630.30">
    <property type="match status" value="1"/>
</dbReference>
<evidence type="ECO:0000256" key="2">
    <source>
        <dbReference type="ARBA" id="ARBA00022723"/>
    </source>
</evidence>
<dbReference type="CDD" id="cd15532">
    <property type="entry name" value="PHD2_CHD_II"/>
    <property type="match status" value="1"/>
</dbReference>
<dbReference type="InterPro" id="IPR019787">
    <property type="entry name" value="Znf_PHD-finger"/>
</dbReference>